<dbReference type="eggNOG" id="COG5504">
    <property type="taxonomic scope" value="Bacteria"/>
</dbReference>
<dbReference type="EMBL" id="ACVA01000021">
    <property type="protein sequence ID" value="EEX19033.1"/>
    <property type="molecule type" value="Genomic_DNA"/>
</dbReference>
<organism evidence="1 2">
    <name type="scientific">Prevotella veroralis F0319</name>
    <dbReference type="NCBI Taxonomy" id="649761"/>
    <lineage>
        <taxon>Bacteria</taxon>
        <taxon>Pseudomonadati</taxon>
        <taxon>Bacteroidota</taxon>
        <taxon>Bacteroidia</taxon>
        <taxon>Bacteroidales</taxon>
        <taxon>Prevotellaceae</taxon>
        <taxon>Prevotella</taxon>
    </lineage>
</organism>
<accession>C9MN64</accession>
<dbReference type="AlphaFoldDB" id="C9MN64"/>
<dbReference type="HOGENOM" id="CLU_070771_1_0_10"/>
<sequence>MVFYTFLAKRLHKKILFSKFAKTPIIIVKKLVKQLYYILFLVLVTCVGCQFKLSSDDENDKSQLLELDRYDRLEYRYLTTGDFSALQQMNTEYPIETRTLIEDVVKIGETTDPDINSKFLKFYQDTTLQTLIAAVESEYANTDDIDKQLSTSFSRLKQVLPDIEIPKVYAQISALDQSIVVGNGTIGVSLDKYLGANYPLYARFYSPAQRKQMSREYILPDCLTFYLMSVYPLENFESRPQIERDLQIGKIQWIVNQIMTKRIYHSRYEDAVEVYMKKHPKLSYEDLLRKTDFSEFKVIER</sequence>
<proteinExistence type="predicted"/>
<comment type="caution">
    <text evidence="1">The sequence shown here is derived from an EMBL/GenBank/DDBJ whole genome shotgun (WGS) entry which is preliminary data.</text>
</comment>
<evidence type="ECO:0008006" key="3">
    <source>
        <dbReference type="Google" id="ProtNLM"/>
    </source>
</evidence>
<dbReference type="Proteomes" id="UP000003327">
    <property type="component" value="Unassembled WGS sequence"/>
</dbReference>
<protein>
    <recommendedName>
        <fullName evidence="3">Gliding motility-associated lipoprotein GldB</fullName>
    </recommendedName>
</protein>
<dbReference type="STRING" id="649761.HMPREF0973_01049"/>
<dbReference type="Pfam" id="PF25594">
    <property type="entry name" value="GldB_lipo"/>
    <property type="match status" value="1"/>
</dbReference>
<name>C9MN64_9BACT</name>
<dbReference type="InterPro" id="IPR019853">
    <property type="entry name" value="GldB-like"/>
</dbReference>
<keyword evidence="2" id="KW-1185">Reference proteome</keyword>
<evidence type="ECO:0000313" key="1">
    <source>
        <dbReference type="EMBL" id="EEX19033.1"/>
    </source>
</evidence>
<evidence type="ECO:0000313" key="2">
    <source>
        <dbReference type="Proteomes" id="UP000003327"/>
    </source>
</evidence>
<reference evidence="1 2" key="1">
    <citation type="submission" date="2009-09" db="EMBL/GenBank/DDBJ databases">
        <authorList>
            <person name="Weinstock G."/>
            <person name="Sodergren E."/>
            <person name="Clifton S."/>
            <person name="Fulton L."/>
            <person name="Fulton B."/>
            <person name="Courtney L."/>
            <person name="Fronick C."/>
            <person name="Harrison M."/>
            <person name="Strong C."/>
            <person name="Farmer C."/>
            <person name="Delahaunty K."/>
            <person name="Markovic C."/>
            <person name="Hall O."/>
            <person name="Minx P."/>
            <person name="Tomlinson C."/>
            <person name="Mitreva M."/>
            <person name="Nelson J."/>
            <person name="Hou S."/>
            <person name="Wollam A."/>
            <person name="Pepin K.H."/>
            <person name="Johnson M."/>
            <person name="Bhonagiri V."/>
            <person name="Nash W.E."/>
            <person name="Warren W."/>
            <person name="Chinwalla A."/>
            <person name="Mardis E.R."/>
            <person name="Wilson R.K."/>
        </authorList>
    </citation>
    <scope>NUCLEOTIDE SEQUENCE [LARGE SCALE GENOMIC DNA]</scope>
    <source>
        <strain evidence="1 2">F0319</strain>
    </source>
</reference>
<gene>
    <name evidence="1" type="ORF">HMPREF0973_01049</name>
</gene>